<dbReference type="eggNOG" id="COG0491">
    <property type="taxonomic scope" value="Bacteria"/>
</dbReference>
<dbReference type="GO" id="GO:0006749">
    <property type="term" value="P:glutathione metabolic process"/>
    <property type="evidence" value="ECO:0007669"/>
    <property type="project" value="InterPro"/>
</dbReference>
<proteinExistence type="inferred from homology"/>
<gene>
    <name evidence="10" type="ORF">BegalDRAFT_2423</name>
</gene>
<dbReference type="PANTHER" id="PTHR43084:SF1">
    <property type="entry name" value="PERSULFIDE DIOXYGENASE ETHE1, MITOCHONDRIAL"/>
    <property type="match status" value="1"/>
</dbReference>
<evidence type="ECO:0000256" key="4">
    <source>
        <dbReference type="ARBA" id="ARBA00022946"/>
    </source>
</evidence>
<dbReference type="HOGENOM" id="CLU_030571_7_0_6"/>
<comment type="cofactor">
    <cofactor evidence="1">
        <name>Fe(2+)</name>
        <dbReference type="ChEBI" id="CHEBI:29033"/>
    </cofactor>
</comment>
<evidence type="ECO:0000259" key="9">
    <source>
        <dbReference type="SMART" id="SM00849"/>
    </source>
</evidence>
<dbReference type="InterPro" id="IPR001279">
    <property type="entry name" value="Metallo-B-lactamas"/>
</dbReference>
<evidence type="ECO:0000256" key="2">
    <source>
        <dbReference type="ARBA" id="ARBA00006759"/>
    </source>
</evidence>
<dbReference type="InterPro" id="IPR036866">
    <property type="entry name" value="RibonucZ/Hydroxyglut_hydro"/>
</dbReference>
<keyword evidence="7" id="KW-0560">Oxidoreductase</keyword>
<evidence type="ECO:0000256" key="3">
    <source>
        <dbReference type="ARBA" id="ARBA00022723"/>
    </source>
</evidence>
<dbReference type="OrthoDB" id="9784009at2"/>
<sequence>MIFRQLFEPISATYTYLLGCSRTKTAILIDPVLETVERDISVLQQLGLTLRYTLETHIHADHLSGGYQLRQLTGSLIAVAALDQLSCADIAITEGTPLEMGDIRIQPLHTPGHTPTHYAYLVAGDIQTLLFTGDALLIDGCGRTDFQGGDPAQLYDSIHQKFFSLPDETLVYPAHDYDGRFVSSIGQEKRRNPRLGQQRSKQDFIALMNKLELPNPRKMAFAVPSNKQCGACSPQVLDEYQKFCATL</sequence>
<keyword evidence="5" id="KW-0223">Dioxygenase</keyword>
<evidence type="ECO:0000313" key="11">
    <source>
        <dbReference type="Proteomes" id="UP000005744"/>
    </source>
</evidence>
<dbReference type="PANTHER" id="PTHR43084">
    <property type="entry name" value="PERSULFIDE DIOXYGENASE ETHE1"/>
    <property type="match status" value="1"/>
</dbReference>
<dbReference type="SUPFAM" id="SSF56281">
    <property type="entry name" value="Metallo-hydrolase/oxidoreductase"/>
    <property type="match status" value="1"/>
</dbReference>
<keyword evidence="3" id="KW-0479">Metal-binding</keyword>
<dbReference type="AlphaFoldDB" id="I3CI31"/>
<keyword evidence="8" id="KW-0408">Iron</keyword>
<protein>
    <submittedName>
        <fullName evidence="10">Zn-dependent hydrolase, glyoxylase</fullName>
    </submittedName>
</protein>
<dbReference type="GO" id="GO:0050313">
    <property type="term" value="F:sulfur dioxygenase activity"/>
    <property type="evidence" value="ECO:0007669"/>
    <property type="project" value="InterPro"/>
</dbReference>
<keyword evidence="4" id="KW-0809">Transit peptide</keyword>
<evidence type="ECO:0000256" key="6">
    <source>
        <dbReference type="ARBA" id="ARBA00022990"/>
    </source>
</evidence>
<evidence type="ECO:0000256" key="5">
    <source>
        <dbReference type="ARBA" id="ARBA00022964"/>
    </source>
</evidence>
<evidence type="ECO:0000256" key="8">
    <source>
        <dbReference type="ARBA" id="ARBA00023004"/>
    </source>
</evidence>
<dbReference type="EMBL" id="JH600070">
    <property type="protein sequence ID" value="EIJ43274.1"/>
    <property type="molecule type" value="Genomic_DNA"/>
</dbReference>
<dbReference type="GO" id="GO:0046872">
    <property type="term" value="F:metal ion binding"/>
    <property type="evidence" value="ECO:0007669"/>
    <property type="project" value="UniProtKB-KW"/>
</dbReference>
<organism evidence="10 11">
    <name type="scientific">Beggiatoa alba B18LD</name>
    <dbReference type="NCBI Taxonomy" id="395493"/>
    <lineage>
        <taxon>Bacteria</taxon>
        <taxon>Pseudomonadati</taxon>
        <taxon>Pseudomonadota</taxon>
        <taxon>Gammaproteobacteria</taxon>
        <taxon>Thiotrichales</taxon>
        <taxon>Thiotrichaceae</taxon>
        <taxon>Beggiatoa</taxon>
    </lineage>
</organism>
<accession>I3CI31</accession>
<evidence type="ECO:0000256" key="7">
    <source>
        <dbReference type="ARBA" id="ARBA00023002"/>
    </source>
</evidence>
<dbReference type="CDD" id="cd07724">
    <property type="entry name" value="POD-like_MBL-fold"/>
    <property type="match status" value="1"/>
</dbReference>
<keyword evidence="6" id="KW-0007">Acetylation</keyword>
<dbReference type="GO" id="GO:0070813">
    <property type="term" value="P:hydrogen sulfide metabolic process"/>
    <property type="evidence" value="ECO:0007669"/>
    <property type="project" value="TreeGrafter"/>
</dbReference>
<dbReference type="InterPro" id="IPR044528">
    <property type="entry name" value="POD-like_MBL-fold"/>
</dbReference>
<comment type="similarity">
    <text evidence="2">Belongs to the metallo-beta-lactamase superfamily. Glyoxalase II family.</text>
</comment>
<dbReference type="Proteomes" id="UP000005744">
    <property type="component" value="Unassembled WGS sequence"/>
</dbReference>
<dbReference type="FunFam" id="3.60.15.10:FF:000013">
    <property type="entry name" value="Persulfide dioxygenase ETHE1, mitochondrial"/>
    <property type="match status" value="1"/>
</dbReference>
<name>I3CI31_9GAMM</name>
<feature type="domain" description="Metallo-beta-lactamase" evidence="9">
    <location>
        <begin position="12"/>
        <end position="175"/>
    </location>
</feature>
<dbReference type="RefSeq" id="WP_002690320.1">
    <property type="nucleotide sequence ID" value="NZ_JH600070.1"/>
</dbReference>
<evidence type="ECO:0000313" key="10">
    <source>
        <dbReference type="EMBL" id="EIJ43274.1"/>
    </source>
</evidence>
<dbReference type="STRING" id="395493.BegalDRAFT_2423"/>
<evidence type="ECO:0000256" key="1">
    <source>
        <dbReference type="ARBA" id="ARBA00001954"/>
    </source>
</evidence>
<dbReference type="GO" id="GO:0016787">
    <property type="term" value="F:hydrolase activity"/>
    <property type="evidence" value="ECO:0007669"/>
    <property type="project" value="UniProtKB-KW"/>
</dbReference>
<keyword evidence="11" id="KW-1185">Reference proteome</keyword>
<dbReference type="InterPro" id="IPR051682">
    <property type="entry name" value="Mito_Persulfide_Diox"/>
</dbReference>
<dbReference type="Gene3D" id="3.60.15.10">
    <property type="entry name" value="Ribonuclease Z/Hydroxyacylglutathione hydrolase-like"/>
    <property type="match status" value="1"/>
</dbReference>
<reference evidence="10 11" key="1">
    <citation type="submission" date="2011-11" db="EMBL/GenBank/DDBJ databases">
        <title>Improved High-Quality Draft sequence of Beggiatoa alba B18lD.</title>
        <authorList>
            <consortium name="US DOE Joint Genome Institute"/>
            <person name="Lucas S."/>
            <person name="Han J."/>
            <person name="Lapidus A."/>
            <person name="Cheng J.-F."/>
            <person name="Goodwin L."/>
            <person name="Pitluck S."/>
            <person name="Peters L."/>
            <person name="Mikhailova N."/>
            <person name="Held B."/>
            <person name="Detter J.C."/>
            <person name="Han C."/>
            <person name="Tapia R."/>
            <person name="Land M."/>
            <person name="Hauser L."/>
            <person name="Kyrpides N."/>
            <person name="Ivanova N."/>
            <person name="Pagani I."/>
            <person name="Samuel K."/>
            <person name="Teske A."/>
            <person name="Mueller J."/>
            <person name="Woyke T."/>
        </authorList>
    </citation>
    <scope>NUCLEOTIDE SEQUENCE [LARGE SCALE GENOMIC DNA]</scope>
    <source>
        <strain evidence="10 11">B18LD</strain>
    </source>
</reference>
<dbReference type="Pfam" id="PF00753">
    <property type="entry name" value="Lactamase_B"/>
    <property type="match status" value="1"/>
</dbReference>
<dbReference type="SMART" id="SM00849">
    <property type="entry name" value="Lactamase_B"/>
    <property type="match status" value="1"/>
</dbReference>
<keyword evidence="10" id="KW-0378">Hydrolase</keyword>